<sequence length="148" mass="16213">MILISHGSEPASSSSHSTEKEKTVVEAENADERSKEEPSAQKIAALAIHGIESNVAAAKKTQFSIKGDKSGSKEEESVSSNQEKNTTSFRLKLRSSAKRQTGRCRSQKISRGAKNIQLKGKTHSKTKEGNKNATFLHFFLILQGNRQT</sequence>
<evidence type="ECO:0000256" key="1">
    <source>
        <dbReference type="SAM" id="MobiDB-lite"/>
    </source>
</evidence>
<feature type="compositionally biased region" description="Basic and acidic residues" evidence="1">
    <location>
        <begin position="66"/>
        <end position="76"/>
    </location>
</feature>
<feature type="compositionally biased region" description="Basic and acidic residues" evidence="1">
    <location>
        <begin position="17"/>
        <end position="39"/>
    </location>
</feature>
<reference evidence="3" key="1">
    <citation type="submission" date="2022-11" db="UniProtKB">
        <authorList>
            <consortium name="WormBaseParasite"/>
        </authorList>
    </citation>
    <scope>IDENTIFICATION</scope>
</reference>
<proteinExistence type="predicted"/>
<feature type="region of interest" description="Disordered" evidence="1">
    <location>
        <begin position="1"/>
        <end position="41"/>
    </location>
</feature>
<organism evidence="2 3">
    <name type="scientific">Panagrolaimus davidi</name>
    <dbReference type="NCBI Taxonomy" id="227884"/>
    <lineage>
        <taxon>Eukaryota</taxon>
        <taxon>Metazoa</taxon>
        <taxon>Ecdysozoa</taxon>
        <taxon>Nematoda</taxon>
        <taxon>Chromadorea</taxon>
        <taxon>Rhabditida</taxon>
        <taxon>Tylenchina</taxon>
        <taxon>Panagrolaimomorpha</taxon>
        <taxon>Panagrolaimoidea</taxon>
        <taxon>Panagrolaimidae</taxon>
        <taxon>Panagrolaimus</taxon>
    </lineage>
</organism>
<evidence type="ECO:0000313" key="2">
    <source>
        <dbReference type="Proteomes" id="UP000887578"/>
    </source>
</evidence>
<evidence type="ECO:0000313" key="3">
    <source>
        <dbReference type="WBParaSite" id="PDA_v2.g27773.t1"/>
    </source>
</evidence>
<keyword evidence="2" id="KW-1185">Reference proteome</keyword>
<accession>A0A914QKC0</accession>
<name>A0A914QKC0_9BILA</name>
<dbReference type="WBParaSite" id="PDA_v2.g27773.t1">
    <property type="protein sequence ID" value="PDA_v2.g27773.t1"/>
    <property type="gene ID" value="PDA_v2.g27773"/>
</dbReference>
<dbReference type="Proteomes" id="UP000887578">
    <property type="component" value="Unplaced"/>
</dbReference>
<feature type="region of interest" description="Disordered" evidence="1">
    <location>
        <begin position="62"/>
        <end position="129"/>
    </location>
</feature>
<feature type="compositionally biased region" description="Low complexity" evidence="1">
    <location>
        <begin position="1"/>
        <end position="16"/>
    </location>
</feature>
<dbReference type="AlphaFoldDB" id="A0A914QKC0"/>
<feature type="compositionally biased region" description="Basic residues" evidence="1">
    <location>
        <begin position="91"/>
        <end position="108"/>
    </location>
</feature>
<protein>
    <submittedName>
        <fullName evidence="3">Uncharacterized protein</fullName>
    </submittedName>
</protein>